<evidence type="ECO:0000256" key="2">
    <source>
        <dbReference type="ARBA" id="ARBA00008335"/>
    </source>
</evidence>
<evidence type="ECO:0000256" key="4">
    <source>
        <dbReference type="ARBA" id="ARBA00022692"/>
    </source>
</evidence>
<feature type="transmembrane region" description="Helical" evidence="7">
    <location>
        <begin position="153"/>
        <end position="171"/>
    </location>
</feature>
<feature type="domain" description="Major facilitator superfamily (MFS) profile" evidence="8">
    <location>
        <begin position="54"/>
        <end position="428"/>
    </location>
</feature>
<dbReference type="GO" id="GO:0012505">
    <property type="term" value="C:endomembrane system"/>
    <property type="evidence" value="ECO:0007669"/>
    <property type="project" value="UniProtKB-SubCell"/>
</dbReference>
<evidence type="ECO:0000259" key="8">
    <source>
        <dbReference type="PROSITE" id="PS50850"/>
    </source>
</evidence>
<gene>
    <name evidence="9" type="ORF">E3P99_02461</name>
</gene>
<dbReference type="GO" id="GO:0022857">
    <property type="term" value="F:transmembrane transporter activity"/>
    <property type="evidence" value="ECO:0007669"/>
    <property type="project" value="InterPro"/>
</dbReference>
<feature type="transmembrane region" description="Helical" evidence="7">
    <location>
        <begin position="246"/>
        <end position="266"/>
    </location>
</feature>
<dbReference type="SUPFAM" id="SSF103473">
    <property type="entry name" value="MFS general substrate transporter"/>
    <property type="match status" value="1"/>
</dbReference>
<proteinExistence type="inferred from homology"/>
<dbReference type="InterPro" id="IPR051788">
    <property type="entry name" value="MFS_Transporter"/>
</dbReference>
<dbReference type="InterPro" id="IPR020846">
    <property type="entry name" value="MFS_dom"/>
</dbReference>
<comment type="similarity">
    <text evidence="2">Belongs to the major facilitator superfamily.</text>
</comment>
<feature type="transmembrane region" description="Helical" evidence="7">
    <location>
        <begin position="178"/>
        <end position="197"/>
    </location>
</feature>
<evidence type="ECO:0000256" key="3">
    <source>
        <dbReference type="ARBA" id="ARBA00022448"/>
    </source>
</evidence>
<evidence type="ECO:0000313" key="10">
    <source>
        <dbReference type="Proteomes" id="UP000310189"/>
    </source>
</evidence>
<keyword evidence="6 7" id="KW-0472">Membrane</keyword>
<reference evidence="9 10" key="1">
    <citation type="submission" date="2019-03" db="EMBL/GenBank/DDBJ databases">
        <title>Sequencing 23 genomes of Wallemia ichthyophaga.</title>
        <authorList>
            <person name="Gostincar C."/>
        </authorList>
    </citation>
    <scope>NUCLEOTIDE SEQUENCE [LARGE SCALE GENOMIC DNA]</scope>
    <source>
        <strain evidence="9 10">EXF-5753</strain>
    </source>
</reference>
<evidence type="ECO:0000256" key="5">
    <source>
        <dbReference type="ARBA" id="ARBA00022989"/>
    </source>
</evidence>
<comment type="caution">
    <text evidence="9">The sequence shown here is derived from an EMBL/GenBank/DDBJ whole genome shotgun (WGS) entry which is preliminary data.</text>
</comment>
<evidence type="ECO:0000313" key="9">
    <source>
        <dbReference type="EMBL" id="TIA88667.1"/>
    </source>
</evidence>
<keyword evidence="5 7" id="KW-1133">Transmembrane helix</keyword>
<evidence type="ECO:0000256" key="6">
    <source>
        <dbReference type="ARBA" id="ARBA00023136"/>
    </source>
</evidence>
<comment type="subcellular location">
    <subcellularLocation>
        <location evidence="1">Endomembrane system</location>
        <topology evidence="1">Multi-pass membrane protein</topology>
    </subcellularLocation>
</comment>
<feature type="transmembrane region" description="Helical" evidence="7">
    <location>
        <begin position="121"/>
        <end position="141"/>
    </location>
</feature>
<dbReference type="EMBL" id="SPNW01000035">
    <property type="protein sequence ID" value="TIA88667.1"/>
    <property type="molecule type" value="Genomic_DNA"/>
</dbReference>
<evidence type="ECO:0000256" key="1">
    <source>
        <dbReference type="ARBA" id="ARBA00004127"/>
    </source>
</evidence>
<dbReference type="InterPro" id="IPR011701">
    <property type="entry name" value="MFS"/>
</dbReference>
<keyword evidence="4 7" id="KW-0812">Transmembrane</keyword>
<keyword evidence="3" id="KW-0813">Transport</keyword>
<dbReference type="PANTHER" id="PTHR23514:SF3">
    <property type="entry name" value="BYPASS OF STOP CODON PROTEIN 6"/>
    <property type="match status" value="1"/>
</dbReference>
<dbReference type="PROSITE" id="PS50850">
    <property type="entry name" value="MFS"/>
    <property type="match status" value="1"/>
</dbReference>
<dbReference type="PANTHER" id="PTHR23514">
    <property type="entry name" value="BYPASS OF STOP CODON PROTEIN 6"/>
    <property type="match status" value="1"/>
</dbReference>
<feature type="transmembrane region" description="Helical" evidence="7">
    <location>
        <begin position="51"/>
        <end position="71"/>
    </location>
</feature>
<feature type="transmembrane region" description="Helical" evidence="7">
    <location>
        <begin position="316"/>
        <end position="333"/>
    </location>
</feature>
<feature type="transmembrane region" description="Helical" evidence="7">
    <location>
        <begin position="91"/>
        <end position="114"/>
    </location>
</feature>
<dbReference type="Pfam" id="PF07690">
    <property type="entry name" value="MFS_1"/>
    <property type="match status" value="1"/>
</dbReference>
<accession>A0A4T0FJH9</accession>
<name>A0A4T0FJH9_9BASI</name>
<feature type="transmembrane region" description="Helical" evidence="7">
    <location>
        <begin position="286"/>
        <end position="304"/>
    </location>
</feature>
<dbReference type="GO" id="GO:0016020">
    <property type="term" value="C:membrane"/>
    <property type="evidence" value="ECO:0007669"/>
    <property type="project" value="TreeGrafter"/>
</dbReference>
<dbReference type="Proteomes" id="UP000310189">
    <property type="component" value="Unassembled WGS sequence"/>
</dbReference>
<feature type="transmembrane region" description="Helical" evidence="7">
    <location>
        <begin position="203"/>
        <end position="225"/>
    </location>
</feature>
<keyword evidence="10" id="KW-1185">Reference proteome</keyword>
<dbReference type="AlphaFoldDB" id="A0A4T0FJH9"/>
<feature type="transmembrane region" description="Helical" evidence="7">
    <location>
        <begin position="374"/>
        <end position="393"/>
    </location>
</feature>
<sequence length="428" mass="46139">MTVDYSKHSVQASNSDSTVKVFFPDTETTSNLSVEKNKTVNKEYEPSHTNWAIKIVFICLAFAAIGINDSATGSNLHNIQDRYSITFNQTSFLFLSNAGGYAISSLCTCHIMFLLGVRITIFFSAIIYTAGALMMAFAPPFPVVVVSLFQQGIGSGFLDGAATSVLALIASSDVFSRVYSTFSFGSMIAPFIIGAFSQHNLTWHYFYFLPMSMGVVLLSGALFVFKGFTLPNERKAGTVNGGLKSVLSKPISCLALVLAFLTGSHQFINSQWSPSYFLYQGYEEDVSTYIVAGFWGGVAIGRLVGPTVFKKVHEKIRNLSLLIVTTALIGVIWGVDNLAVRAVCMGLSGLCWGPLNPAAMDVGIARVPQHEKPIISPIIIFSVLMGGSLSPFTFSFAADAFTAKILPGVLVVLAGVQLVLFAIVPRKS</sequence>
<evidence type="ECO:0000256" key="7">
    <source>
        <dbReference type="SAM" id="Phobius"/>
    </source>
</evidence>
<organism evidence="9 10">
    <name type="scientific">Wallemia hederae</name>
    <dbReference type="NCBI Taxonomy" id="1540922"/>
    <lineage>
        <taxon>Eukaryota</taxon>
        <taxon>Fungi</taxon>
        <taxon>Dikarya</taxon>
        <taxon>Basidiomycota</taxon>
        <taxon>Wallemiomycotina</taxon>
        <taxon>Wallemiomycetes</taxon>
        <taxon>Wallemiales</taxon>
        <taxon>Wallemiaceae</taxon>
        <taxon>Wallemia</taxon>
    </lineage>
</organism>
<protein>
    <recommendedName>
        <fullName evidence="8">Major facilitator superfamily (MFS) profile domain-containing protein</fullName>
    </recommendedName>
</protein>
<feature type="transmembrane region" description="Helical" evidence="7">
    <location>
        <begin position="405"/>
        <end position="424"/>
    </location>
</feature>
<dbReference type="OrthoDB" id="4243at2759"/>
<dbReference type="Gene3D" id="1.20.1250.20">
    <property type="entry name" value="MFS general substrate transporter like domains"/>
    <property type="match status" value="1"/>
</dbReference>
<dbReference type="InterPro" id="IPR036259">
    <property type="entry name" value="MFS_trans_sf"/>
</dbReference>